<evidence type="ECO:0000313" key="1">
    <source>
        <dbReference type="EMBL" id="SDG14116.1"/>
    </source>
</evidence>
<name>A0A1G7RTM7_9FIRM</name>
<gene>
    <name evidence="1" type="ORF">SAMN05443529_101192</name>
</gene>
<dbReference type="OrthoDB" id="1796849at2"/>
<evidence type="ECO:0008006" key="3">
    <source>
        <dbReference type="Google" id="ProtNLM"/>
    </source>
</evidence>
<evidence type="ECO:0000313" key="2">
    <source>
        <dbReference type="Proteomes" id="UP000198656"/>
    </source>
</evidence>
<protein>
    <recommendedName>
        <fullName evidence="3">Septum formation initiator</fullName>
    </recommendedName>
</protein>
<accession>A0A1G7RTM7</accession>
<dbReference type="STRING" id="1121419.SAMN05443529_101192"/>
<reference evidence="2" key="1">
    <citation type="submission" date="2016-10" db="EMBL/GenBank/DDBJ databases">
        <authorList>
            <person name="Varghese N."/>
            <person name="Submissions S."/>
        </authorList>
    </citation>
    <scope>NUCLEOTIDE SEQUENCE [LARGE SCALE GENOMIC DNA]</scope>
    <source>
        <strain evidence="2">DSM 8344</strain>
    </source>
</reference>
<dbReference type="AlphaFoldDB" id="A0A1G7RTM7"/>
<keyword evidence="2" id="KW-1185">Reference proteome</keyword>
<dbReference type="RefSeq" id="WP_092328729.1">
    <property type="nucleotide sequence ID" value="NZ_FNCP01000001.1"/>
</dbReference>
<sequence>MVVAQEKVEWQEVLTQTHAEKNPRLVRKGKGYSKIKSIVVLAFVVGVTGAIGAETIHLTVVQGAEIRALENEISAIKTKNDLLQMEADKLRSVGRIESVALSMGMEKPTGKVYMAGVVPAAKNEQGAPPTQAVTQAESKPTALQQFSRKFTSFFASTQR</sequence>
<proteinExistence type="predicted"/>
<organism evidence="1 2">
    <name type="scientific">Desulfosporosinus hippei DSM 8344</name>
    <dbReference type="NCBI Taxonomy" id="1121419"/>
    <lineage>
        <taxon>Bacteria</taxon>
        <taxon>Bacillati</taxon>
        <taxon>Bacillota</taxon>
        <taxon>Clostridia</taxon>
        <taxon>Eubacteriales</taxon>
        <taxon>Desulfitobacteriaceae</taxon>
        <taxon>Desulfosporosinus</taxon>
    </lineage>
</organism>
<dbReference type="EMBL" id="FNCP01000001">
    <property type="protein sequence ID" value="SDG14116.1"/>
    <property type="molecule type" value="Genomic_DNA"/>
</dbReference>
<dbReference type="Proteomes" id="UP000198656">
    <property type="component" value="Unassembled WGS sequence"/>
</dbReference>